<keyword evidence="2" id="KW-0614">Plasmid</keyword>
<feature type="compositionally biased region" description="Low complexity" evidence="1">
    <location>
        <begin position="160"/>
        <end position="174"/>
    </location>
</feature>
<organism evidence="2">
    <name type="scientific">Streptomyces avermitilis (strain ATCC 31267 / DSM 46492 / JCM 5070 / NBRC 14893 / NCIMB 12804 / NRRL 8165 / MA-4680)</name>
    <dbReference type="NCBI Taxonomy" id="227882"/>
    <lineage>
        <taxon>Bacteria</taxon>
        <taxon>Bacillati</taxon>
        <taxon>Actinomycetota</taxon>
        <taxon>Actinomycetes</taxon>
        <taxon>Kitasatosporales</taxon>
        <taxon>Streptomycetaceae</taxon>
        <taxon>Streptomyces</taxon>
    </lineage>
</organism>
<dbReference type="AlphaFoldDB" id="A0A143SZP4"/>
<dbReference type="EMBL" id="AP017380">
    <property type="protein sequence ID" value="BAU77590.1"/>
    <property type="molecule type" value="Genomic_DNA"/>
</dbReference>
<dbReference type="SUPFAM" id="SSF46689">
    <property type="entry name" value="Homeodomain-like"/>
    <property type="match status" value="1"/>
</dbReference>
<dbReference type="Gene3D" id="1.10.10.10">
    <property type="entry name" value="Winged helix-like DNA-binding domain superfamily/Winged helix DNA-binding domain"/>
    <property type="match status" value="1"/>
</dbReference>
<dbReference type="InterPro" id="IPR036388">
    <property type="entry name" value="WH-like_DNA-bd_sf"/>
</dbReference>
<gene>
    <name evidence="2" type="ORF">SAVERM_2p147</name>
</gene>
<evidence type="ECO:0000256" key="1">
    <source>
        <dbReference type="SAM" id="MobiDB-lite"/>
    </source>
</evidence>
<proteinExistence type="predicted"/>
<dbReference type="Pfam" id="PF13565">
    <property type="entry name" value="HTH_32"/>
    <property type="match status" value="1"/>
</dbReference>
<feature type="region of interest" description="Disordered" evidence="1">
    <location>
        <begin position="160"/>
        <end position="185"/>
    </location>
</feature>
<accession>A0A143SZP4</accession>
<sequence length="185" mass="20511">MAKYRYRAVREVLGGHPIGEVAARYGTSRQTLHSWRRRFEQEGMPGLLDRSRRPRSSPTRLSAEVEAEICELRRRHPRWGARRISHELAARGLESAAAFVRPRVGASEGGLQDVQHRLRGRLVSHDPDVRDARQEGALGPLSAGSGGRQWKLTRATMARSSPASPAAWRAPRASGFWTGPATSTC</sequence>
<reference evidence="2" key="1">
    <citation type="submission" date="2016-03" db="EMBL/GenBank/DDBJ databases">
        <title>Complete sequence of the second linear plasmid SAP2 of Streptomyces avermitilis.</title>
        <authorList>
            <person name="Ikeda H."/>
        </authorList>
    </citation>
    <scope>NUCLEOTIDE SEQUENCE</scope>
    <source>
        <strain evidence="2">MA-4680</strain>
        <plasmid evidence="2">SAP2</plasmid>
    </source>
</reference>
<dbReference type="InterPro" id="IPR009057">
    <property type="entry name" value="Homeodomain-like_sf"/>
</dbReference>
<protein>
    <submittedName>
        <fullName evidence="2">Putative IS481 family transposase</fullName>
    </submittedName>
</protein>
<geneLocation type="plasmid" evidence="2">
    <name>SAP2</name>
</geneLocation>
<name>A0A143SZP4_STRAW</name>
<evidence type="ECO:0000313" key="2">
    <source>
        <dbReference type="EMBL" id="BAU77590.1"/>
    </source>
</evidence>